<protein>
    <submittedName>
        <fullName evidence="1">Uncharacterized protein</fullName>
    </submittedName>
</protein>
<keyword evidence="2" id="KW-1185">Reference proteome</keyword>
<reference evidence="1 2" key="1">
    <citation type="submission" date="2023-12" db="EMBL/GenBank/DDBJ databases">
        <title>Stenotrophomonas guangdongensis sp. nov., isolated from wilted pepper plants (Capsicum annuum).</title>
        <authorList>
            <person name="Qiu M."/>
            <person name="Li Y."/>
            <person name="Liu Q."/>
            <person name="Zhang X."/>
            <person name="Huang Y."/>
            <person name="Guo R."/>
            <person name="Hu M."/>
            <person name="Zhou J."/>
            <person name="Zhou X."/>
        </authorList>
    </citation>
    <scope>NUCLEOTIDE SEQUENCE [LARGE SCALE GENOMIC DNA]</scope>
    <source>
        <strain evidence="1 2">MH1</strain>
    </source>
</reference>
<evidence type="ECO:0000313" key="1">
    <source>
        <dbReference type="EMBL" id="MEA5669556.1"/>
    </source>
</evidence>
<dbReference type="Proteomes" id="UP001301653">
    <property type="component" value="Unassembled WGS sequence"/>
</dbReference>
<comment type="caution">
    <text evidence="1">The sequence shown here is derived from an EMBL/GenBank/DDBJ whole genome shotgun (WGS) entry which is preliminary data.</text>
</comment>
<sequence length="198" mass="21379">MPDMPMTTGPSLDVLLRRLLDTPPDFLDPPRRGREGQLHVAAVVNDVLAMHGTAMASSLRVTLSGGLQGVNANQLSLSAVMAWLLADATWQSFDRDGEQLQALFSEAVPALATEAAATRYVLEPDRREELARTTIARLGLLPAGETAAQAADRLASVSGVERRRLLEASRAAEARARAIREALARKAAEESADKWTRE</sequence>
<dbReference type="EMBL" id="JAYFUH010000260">
    <property type="protein sequence ID" value="MEA5669556.1"/>
    <property type="molecule type" value="Genomic_DNA"/>
</dbReference>
<evidence type="ECO:0000313" key="2">
    <source>
        <dbReference type="Proteomes" id="UP001301653"/>
    </source>
</evidence>
<name>A0ABU5V892_9GAMM</name>
<gene>
    <name evidence="1" type="ORF">VA603_18655</name>
</gene>
<accession>A0ABU5V892</accession>
<organism evidence="1 2">
    <name type="scientific">Stenotrophomonas capsici</name>
    <dbReference type="NCBI Taxonomy" id="3110230"/>
    <lineage>
        <taxon>Bacteria</taxon>
        <taxon>Pseudomonadati</taxon>
        <taxon>Pseudomonadota</taxon>
        <taxon>Gammaproteobacteria</taxon>
        <taxon>Lysobacterales</taxon>
        <taxon>Lysobacteraceae</taxon>
        <taxon>Stenotrophomonas</taxon>
    </lineage>
</organism>
<proteinExistence type="predicted"/>
<dbReference type="RefSeq" id="WP_323439722.1">
    <property type="nucleotide sequence ID" value="NZ_JAYFUH010000260.1"/>
</dbReference>